<keyword evidence="2" id="KW-0560">Oxidoreductase</keyword>
<accession>A0A1V1NRW9</accession>
<comment type="similarity">
    <text evidence="1">Belongs to the LDH2/MDH2 oxidoreductase family.</text>
</comment>
<feature type="non-terminal residue" evidence="3">
    <location>
        <position position="84"/>
    </location>
</feature>
<reference evidence="4" key="1">
    <citation type="submission" date="2012-11" db="EMBL/GenBank/DDBJ databases">
        <authorList>
            <person name="Lucero-Rivera Y.E."/>
            <person name="Tovar-Ramirez D."/>
        </authorList>
    </citation>
    <scope>NUCLEOTIDE SEQUENCE [LARGE SCALE GENOMIC DNA]</scope>
    <source>
        <strain evidence="4">Araruama</strain>
    </source>
</reference>
<dbReference type="GO" id="GO:0016491">
    <property type="term" value="F:oxidoreductase activity"/>
    <property type="evidence" value="ECO:0007669"/>
    <property type="project" value="UniProtKB-KW"/>
</dbReference>
<dbReference type="Pfam" id="PF02615">
    <property type="entry name" value="Ldh_2"/>
    <property type="match status" value="1"/>
</dbReference>
<name>A0A1V1NRW9_9BACT</name>
<dbReference type="Proteomes" id="UP000189670">
    <property type="component" value="Unassembled WGS sequence"/>
</dbReference>
<sequence length="84" mass="9391">MCLDMATSLVSWNKIKNFRRNDQKIPEHWAYNNNGEQVTDPHKAVSLSPAGEYKGFGLGMMVDILCSVLAEGLISKDILPMYTS</sequence>
<evidence type="ECO:0000256" key="2">
    <source>
        <dbReference type="ARBA" id="ARBA00023002"/>
    </source>
</evidence>
<dbReference type="InterPro" id="IPR036111">
    <property type="entry name" value="Mal/L-sulfo/L-lacto_DH-like_sf"/>
</dbReference>
<dbReference type="PANTHER" id="PTHR11091">
    <property type="entry name" value="OXIDOREDUCTASE-RELATED"/>
    <property type="match status" value="1"/>
</dbReference>
<dbReference type="EMBL" id="ATBP01002918">
    <property type="protein sequence ID" value="ETR65342.1"/>
    <property type="molecule type" value="Genomic_DNA"/>
</dbReference>
<evidence type="ECO:0000313" key="4">
    <source>
        <dbReference type="Proteomes" id="UP000189670"/>
    </source>
</evidence>
<dbReference type="SUPFAM" id="SSF89733">
    <property type="entry name" value="L-sulfolactate dehydrogenase-like"/>
    <property type="match status" value="1"/>
</dbReference>
<evidence type="ECO:0000256" key="1">
    <source>
        <dbReference type="ARBA" id="ARBA00006056"/>
    </source>
</evidence>
<dbReference type="PANTHER" id="PTHR11091:SF0">
    <property type="entry name" value="MALATE DEHYDROGENASE"/>
    <property type="match status" value="1"/>
</dbReference>
<proteinExistence type="inferred from homology"/>
<protein>
    <submittedName>
        <fullName evidence="3">Uncharacterized protein</fullName>
    </submittedName>
</protein>
<dbReference type="InterPro" id="IPR003767">
    <property type="entry name" value="Malate/L-lactate_DH-like"/>
</dbReference>
<comment type="caution">
    <text evidence="3">The sequence shown here is derived from an EMBL/GenBank/DDBJ whole genome shotgun (WGS) entry which is preliminary data.</text>
</comment>
<dbReference type="AlphaFoldDB" id="A0A1V1NRW9"/>
<dbReference type="Gene3D" id="3.30.1370.60">
    <property type="entry name" value="Hypothetical oxidoreductase yiak, domain 2"/>
    <property type="match status" value="1"/>
</dbReference>
<organism evidence="3 4">
    <name type="scientific">Candidatus Magnetoglobus multicellularis str. Araruama</name>
    <dbReference type="NCBI Taxonomy" id="890399"/>
    <lineage>
        <taxon>Bacteria</taxon>
        <taxon>Pseudomonadati</taxon>
        <taxon>Thermodesulfobacteriota</taxon>
        <taxon>Desulfobacteria</taxon>
        <taxon>Desulfobacterales</taxon>
        <taxon>Desulfobacteraceae</taxon>
        <taxon>Candidatus Magnetoglobus</taxon>
    </lineage>
</organism>
<evidence type="ECO:0000313" key="3">
    <source>
        <dbReference type="EMBL" id="ETR65342.1"/>
    </source>
</evidence>
<gene>
    <name evidence="3" type="ORF">OMM_14403</name>
</gene>
<dbReference type="InterPro" id="IPR043143">
    <property type="entry name" value="Mal/L-sulf/L-lact_DH-like_NADP"/>
</dbReference>